<evidence type="ECO:0000313" key="2">
    <source>
        <dbReference type="EMBL" id="KAK4113353.1"/>
    </source>
</evidence>
<evidence type="ECO:0000313" key="3">
    <source>
        <dbReference type="Proteomes" id="UP001302812"/>
    </source>
</evidence>
<gene>
    <name evidence="2" type="ORF">N656DRAFT_613424</name>
</gene>
<sequence length="185" mass="20201">MPDMRDFRDRVNAPAAMGTPSEVESIPSGAQSATMASRDKAGNEWVCATPCVMQSIEGAYGLSFEDAACLDHAYAMFSAMADDLPADARLLLVKVCVAISLHVLKLAGEGEQVPVLFRTGRDLEDMIKSFAIRIGFEENVHSNRTIMSLVYARHRYVHAGFIHFVVSTDFMFPSKPNAISLPSSV</sequence>
<proteinExistence type="predicted"/>
<organism evidence="2 3">
    <name type="scientific">Canariomyces notabilis</name>
    <dbReference type="NCBI Taxonomy" id="2074819"/>
    <lineage>
        <taxon>Eukaryota</taxon>
        <taxon>Fungi</taxon>
        <taxon>Dikarya</taxon>
        <taxon>Ascomycota</taxon>
        <taxon>Pezizomycotina</taxon>
        <taxon>Sordariomycetes</taxon>
        <taxon>Sordariomycetidae</taxon>
        <taxon>Sordariales</taxon>
        <taxon>Chaetomiaceae</taxon>
        <taxon>Canariomyces</taxon>
    </lineage>
</organism>
<reference evidence="2" key="1">
    <citation type="journal article" date="2023" name="Mol. Phylogenet. Evol.">
        <title>Genome-scale phylogeny and comparative genomics of the fungal order Sordariales.</title>
        <authorList>
            <person name="Hensen N."/>
            <person name="Bonometti L."/>
            <person name="Westerberg I."/>
            <person name="Brannstrom I.O."/>
            <person name="Guillou S."/>
            <person name="Cros-Aarteil S."/>
            <person name="Calhoun S."/>
            <person name="Haridas S."/>
            <person name="Kuo A."/>
            <person name="Mondo S."/>
            <person name="Pangilinan J."/>
            <person name="Riley R."/>
            <person name="LaButti K."/>
            <person name="Andreopoulos B."/>
            <person name="Lipzen A."/>
            <person name="Chen C."/>
            <person name="Yan M."/>
            <person name="Daum C."/>
            <person name="Ng V."/>
            <person name="Clum A."/>
            <person name="Steindorff A."/>
            <person name="Ohm R.A."/>
            <person name="Martin F."/>
            <person name="Silar P."/>
            <person name="Natvig D.O."/>
            <person name="Lalanne C."/>
            <person name="Gautier V."/>
            <person name="Ament-Velasquez S.L."/>
            <person name="Kruys A."/>
            <person name="Hutchinson M.I."/>
            <person name="Powell A.J."/>
            <person name="Barry K."/>
            <person name="Miller A.N."/>
            <person name="Grigoriev I.V."/>
            <person name="Debuchy R."/>
            <person name="Gladieux P."/>
            <person name="Hiltunen Thoren M."/>
            <person name="Johannesson H."/>
        </authorList>
    </citation>
    <scope>NUCLEOTIDE SEQUENCE</scope>
    <source>
        <strain evidence="2">CBS 508.74</strain>
    </source>
</reference>
<dbReference type="RefSeq" id="XP_064670923.1">
    <property type="nucleotide sequence ID" value="XM_064810308.1"/>
</dbReference>
<evidence type="ECO:0000256" key="1">
    <source>
        <dbReference type="SAM" id="MobiDB-lite"/>
    </source>
</evidence>
<dbReference type="Proteomes" id="UP001302812">
    <property type="component" value="Unassembled WGS sequence"/>
</dbReference>
<feature type="compositionally biased region" description="Basic and acidic residues" evidence="1">
    <location>
        <begin position="1"/>
        <end position="11"/>
    </location>
</feature>
<dbReference type="AlphaFoldDB" id="A0AAN6TFB6"/>
<feature type="region of interest" description="Disordered" evidence="1">
    <location>
        <begin position="1"/>
        <end position="34"/>
    </location>
</feature>
<name>A0AAN6TFB6_9PEZI</name>
<dbReference type="EMBL" id="MU853339">
    <property type="protein sequence ID" value="KAK4113353.1"/>
    <property type="molecule type" value="Genomic_DNA"/>
</dbReference>
<accession>A0AAN6TFB6</accession>
<keyword evidence="3" id="KW-1185">Reference proteome</keyword>
<comment type="caution">
    <text evidence="2">The sequence shown here is derived from an EMBL/GenBank/DDBJ whole genome shotgun (WGS) entry which is preliminary data.</text>
</comment>
<reference evidence="2" key="2">
    <citation type="submission" date="2023-05" db="EMBL/GenBank/DDBJ databases">
        <authorList>
            <consortium name="Lawrence Berkeley National Laboratory"/>
            <person name="Steindorff A."/>
            <person name="Hensen N."/>
            <person name="Bonometti L."/>
            <person name="Westerberg I."/>
            <person name="Brannstrom I.O."/>
            <person name="Guillou S."/>
            <person name="Cros-Aarteil S."/>
            <person name="Calhoun S."/>
            <person name="Haridas S."/>
            <person name="Kuo A."/>
            <person name="Mondo S."/>
            <person name="Pangilinan J."/>
            <person name="Riley R."/>
            <person name="Labutti K."/>
            <person name="Andreopoulos B."/>
            <person name="Lipzen A."/>
            <person name="Chen C."/>
            <person name="Yanf M."/>
            <person name="Daum C."/>
            <person name="Ng V."/>
            <person name="Clum A."/>
            <person name="Ohm R."/>
            <person name="Martin F."/>
            <person name="Silar P."/>
            <person name="Natvig D."/>
            <person name="Lalanne C."/>
            <person name="Gautier V."/>
            <person name="Ament-Velasquez S.L."/>
            <person name="Kruys A."/>
            <person name="Hutchinson M.I."/>
            <person name="Powell A.J."/>
            <person name="Barry K."/>
            <person name="Miller A.N."/>
            <person name="Grigoriev I.V."/>
            <person name="Debuchy R."/>
            <person name="Gladieux P."/>
            <person name="Thoren M.H."/>
            <person name="Johannesson H."/>
        </authorList>
    </citation>
    <scope>NUCLEOTIDE SEQUENCE</scope>
    <source>
        <strain evidence="2">CBS 508.74</strain>
    </source>
</reference>
<dbReference type="GeneID" id="89934433"/>
<protein>
    <submittedName>
        <fullName evidence="2">Uncharacterized protein</fullName>
    </submittedName>
</protein>